<feature type="domain" description="Nitroreductase" evidence="6">
    <location>
        <begin position="7"/>
        <end position="59"/>
    </location>
</feature>
<proteinExistence type="inferred from homology"/>
<evidence type="ECO:0000256" key="1">
    <source>
        <dbReference type="ARBA" id="ARBA00001917"/>
    </source>
</evidence>
<dbReference type="InterPro" id="IPR000415">
    <property type="entry name" value="Nitroreductase-like"/>
</dbReference>
<dbReference type="EMBL" id="BARV01022181">
    <property type="protein sequence ID" value="GAI18594.1"/>
    <property type="molecule type" value="Genomic_DNA"/>
</dbReference>
<dbReference type="InterPro" id="IPR029479">
    <property type="entry name" value="Nitroreductase"/>
</dbReference>
<evidence type="ECO:0000259" key="6">
    <source>
        <dbReference type="Pfam" id="PF00881"/>
    </source>
</evidence>
<name>X1NIT4_9ZZZZ</name>
<gene>
    <name evidence="7" type="ORF">S06H3_36591</name>
</gene>
<accession>X1NIT4</accession>
<comment type="similarity">
    <text evidence="2">Belongs to the nitroreductase family.</text>
</comment>
<dbReference type="PANTHER" id="PTHR43673:SF2">
    <property type="entry name" value="NITROREDUCTASE"/>
    <property type="match status" value="1"/>
</dbReference>
<evidence type="ECO:0000256" key="2">
    <source>
        <dbReference type="ARBA" id="ARBA00007118"/>
    </source>
</evidence>
<dbReference type="Gene3D" id="3.40.109.10">
    <property type="entry name" value="NADH Oxidase"/>
    <property type="match status" value="1"/>
</dbReference>
<reference evidence="7" key="1">
    <citation type="journal article" date="2014" name="Front. Microbiol.">
        <title>High frequency of phylogenetically diverse reductive dehalogenase-homologous genes in deep subseafloor sedimentary metagenomes.</title>
        <authorList>
            <person name="Kawai M."/>
            <person name="Futagami T."/>
            <person name="Toyoda A."/>
            <person name="Takaki Y."/>
            <person name="Nishi S."/>
            <person name="Hori S."/>
            <person name="Arai W."/>
            <person name="Tsubouchi T."/>
            <person name="Morono Y."/>
            <person name="Uchiyama I."/>
            <person name="Ito T."/>
            <person name="Fujiyama A."/>
            <person name="Inagaki F."/>
            <person name="Takami H."/>
        </authorList>
    </citation>
    <scope>NUCLEOTIDE SEQUENCE</scope>
    <source>
        <strain evidence="7">Expedition CK06-06</strain>
    </source>
</reference>
<evidence type="ECO:0000256" key="3">
    <source>
        <dbReference type="ARBA" id="ARBA00022630"/>
    </source>
</evidence>
<dbReference type="GO" id="GO:0016491">
    <property type="term" value="F:oxidoreductase activity"/>
    <property type="evidence" value="ECO:0007669"/>
    <property type="project" value="UniProtKB-KW"/>
</dbReference>
<organism evidence="7">
    <name type="scientific">marine sediment metagenome</name>
    <dbReference type="NCBI Taxonomy" id="412755"/>
    <lineage>
        <taxon>unclassified sequences</taxon>
        <taxon>metagenomes</taxon>
        <taxon>ecological metagenomes</taxon>
    </lineage>
</organism>
<evidence type="ECO:0000313" key="7">
    <source>
        <dbReference type="EMBL" id="GAI18594.1"/>
    </source>
</evidence>
<dbReference type="AlphaFoldDB" id="X1NIT4"/>
<dbReference type="PANTHER" id="PTHR43673">
    <property type="entry name" value="NAD(P)H NITROREDUCTASE YDGI-RELATED"/>
    <property type="match status" value="1"/>
</dbReference>
<evidence type="ECO:0000256" key="5">
    <source>
        <dbReference type="ARBA" id="ARBA00023002"/>
    </source>
</evidence>
<keyword evidence="3" id="KW-0285">Flavoprotein</keyword>
<keyword evidence="4" id="KW-0288">FMN</keyword>
<sequence length="137" mass="15062">MFLSLAQNRRSIRKYQTKPIESEKIDSLVEAVLRAPTSMGKNSWEFVVVTDPGLLQKLSSAKPHGATFLKNAALGIVVCGNPQISDVWIEDASIASIFIHLAAASLDLGSCWIQIRERKHSDTQTAEAYIAEILNLP</sequence>
<dbReference type="CDD" id="cd02151">
    <property type="entry name" value="nitroreductase"/>
    <property type="match status" value="1"/>
</dbReference>
<evidence type="ECO:0000256" key="4">
    <source>
        <dbReference type="ARBA" id="ARBA00022643"/>
    </source>
</evidence>
<dbReference type="SUPFAM" id="SSF55469">
    <property type="entry name" value="FMN-dependent nitroreductase-like"/>
    <property type="match status" value="1"/>
</dbReference>
<keyword evidence="5" id="KW-0560">Oxidoreductase</keyword>
<comment type="caution">
    <text evidence="7">The sequence shown here is derived from an EMBL/GenBank/DDBJ whole genome shotgun (WGS) entry which is preliminary data.</text>
</comment>
<feature type="non-terminal residue" evidence="7">
    <location>
        <position position="137"/>
    </location>
</feature>
<dbReference type="Pfam" id="PF00881">
    <property type="entry name" value="Nitroreductase"/>
    <property type="match status" value="1"/>
</dbReference>
<protein>
    <recommendedName>
        <fullName evidence="6">Nitroreductase domain-containing protein</fullName>
    </recommendedName>
</protein>
<comment type="cofactor">
    <cofactor evidence="1">
        <name>FMN</name>
        <dbReference type="ChEBI" id="CHEBI:58210"/>
    </cofactor>
</comment>